<dbReference type="Pfam" id="PF13086">
    <property type="entry name" value="AAA_11"/>
    <property type="match status" value="1"/>
</dbReference>
<dbReference type="InterPro" id="IPR027417">
    <property type="entry name" value="P-loop_NTPase"/>
</dbReference>
<name>A0A8H5ZR37_PETAA</name>
<dbReference type="EMBL" id="SPNV01000616">
    <property type="protein sequence ID" value="KAF5854876.1"/>
    <property type="molecule type" value="Genomic_DNA"/>
</dbReference>
<proteinExistence type="predicted"/>
<feature type="domain" description="DNA2/NAM7 helicase helicase" evidence="1">
    <location>
        <begin position="64"/>
        <end position="136"/>
    </location>
</feature>
<dbReference type="GO" id="GO:0031380">
    <property type="term" value="C:nuclear RNA-directed RNA polymerase complex"/>
    <property type="evidence" value="ECO:0007669"/>
    <property type="project" value="TreeGrafter"/>
</dbReference>
<sequence>DDDGHRILPPAYARRPGFIFPLTPITNVGVDSVALDPNTPESIDILKQQTRTGLDHGQCQGLIAALTRGYDLIQGPPGTGKSYVGVKLVQALLEVKRKAELGPIVVICYTNHALNQFLKHLLDVGIQKIIRIGGRSQATELEGKNLRLVSKGIGKTRTESQTLGKSYDHLEDSTNLREDINAVHQEANRRALIQAEVVGITTTTLAHHIETLHRLGTKAIICEEVAEVMEAHVTSALMPGVEHFIQIGVIAN</sequence>
<reference evidence="2 3" key="1">
    <citation type="submission" date="2019-04" db="EMBL/GenBank/DDBJ databases">
        <title>Aspergillus burnettii sp. nov., novel species from soil in southeast Queensland.</title>
        <authorList>
            <person name="Gilchrist C.L.M."/>
            <person name="Pitt J.I."/>
            <person name="Lange L."/>
            <person name="Lacey H.J."/>
            <person name="Vuong D."/>
            <person name="Midgley D.J."/>
            <person name="Greenfield P."/>
            <person name="Bradbury M."/>
            <person name="Lacey E."/>
            <person name="Busk P.K."/>
            <person name="Pilgaard B."/>
            <person name="Chooi Y.H."/>
            <person name="Piggott A.M."/>
        </authorList>
    </citation>
    <scope>NUCLEOTIDE SEQUENCE [LARGE SCALE GENOMIC DNA]</scope>
    <source>
        <strain evidence="2 3">FRR 5400</strain>
    </source>
</reference>
<dbReference type="InterPro" id="IPR045055">
    <property type="entry name" value="DNA2/NAM7-like"/>
</dbReference>
<dbReference type="Gene3D" id="3.40.50.300">
    <property type="entry name" value="P-loop containing nucleotide triphosphate hydrolases"/>
    <property type="match status" value="1"/>
</dbReference>
<feature type="non-terminal residue" evidence="2">
    <location>
        <position position="1"/>
    </location>
</feature>
<comment type="caution">
    <text evidence="2">The sequence shown here is derived from an EMBL/GenBank/DDBJ whole genome shotgun (WGS) entry which is preliminary data.</text>
</comment>
<protein>
    <recommendedName>
        <fullName evidence="1">DNA2/NAM7 helicase helicase domain-containing protein</fullName>
    </recommendedName>
</protein>
<dbReference type="AlphaFoldDB" id="A0A8H5ZR37"/>
<evidence type="ECO:0000259" key="1">
    <source>
        <dbReference type="Pfam" id="PF13086"/>
    </source>
</evidence>
<dbReference type="GO" id="GO:0004386">
    <property type="term" value="F:helicase activity"/>
    <property type="evidence" value="ECO:0007669"/>
    <property type="project" value="InterPro"/>
</dbReference>
<dbReference type="Proteomes" id="UP000541154">
    <property type="component" value="Unassembled WGS sequence"/>
</dbReference>
<gene>
    <name evidence="2" type="ORF">ETB97_010944</name>
</gene>
<keyword evidence="3" id="KW-1185">Reference proteome</keyword>
<dbReference type="PANTHER" id="PTHR10887">
    <property type="entry name" value="DNA2/NAM7 HELICASE FAMILY"/>
    <property type="match status" value="1"/>
</dbReference>
<organism evidence="2 3">
    <name type="scientific">Petromyces alliaceus</name>
    <name type="common">Aspergillus alliaceus</name>
    <dbReference type="NCBI Taxonomy" id="209559"/>
    <lineage>
        <taxon>Eukaryota</taxon>
        <taxon>Fungi</taxon>
        <taxon>Dikarya</taxon>
        <taxon>Ascomycota</taxon>
        <taxon>Pezizomycotina</taxon>
        <taxon>Eurotiomycetes</taxon>
        <taxon>Eurotiomycetidae</taxon>
        <taxon>Eurotiales</taxon>
        <taxon>Aspergillaceae</taxon>
        <taxon>Aspergillus</taxon>
        <taxon>Aspergillus subgen. Circumdati</taxon>
    </lineage>
</organism>
<dbReference type="InterPro" id="IPR041677">
    <property type="entry name" value="DNA2/NAM7_AAA_11"/>
</dbReference>
<evidence type="ECO:0000313" key="3">
    <source>
        <dbReference type="Proteomes" id="UP000541154"/>
    </source>
</evidence>
<accession>A0A8H5ZR37</accession>
<evidence type="ECO:0000313" key="2">
    <source>
        <dbReference type="EMBL" id="KAF5854876.1"/>
    </source>
</evidence>
<dbReference type="SUPFAM" id="SSF52540">
    <property type="entry name" value="P-loop containing nucleoside triphosphate hydrolases"/>
    <property type="match status" value="1"/>
</dbReference>
<dbReference type="PANTHER" id="PTHR10887:SF445">
    <property type="entry name" value="NFX1-TYPE ZINC FINGER-CONTAINING PROTEIN 1"/>
    <property type="match status" value="1"/>
</dbReference>
<dbReference type="GO" id="GO:0031048">
    <property type="term" value="P:regulatory ncRNA-mediated heterochromatin formation"/>
    <property type="evidence" value="ECO:0007669"/>
    <property type="project" value="TreeGrafter"/>
</dbReference>